<dbReference type="InterPro" id="IPR024344">
    <property type="entry name" value="MDMPI_metal-binding"/>
</dbReference>
<protein>
    <submittedName>
        <fullName evidence="2">Maleylpyruvate isomerase N-terminal domain-containing protein</fullName>
    </submittedName>
</protein>
<proteinExistence type="predicted"/>
<feature type="domain" description="Mycothiol-dependent maleylpyruvate isomerase metal-binding" evidence="1">
    <location>
        <begin position="10"/>
        <end position="108"/>
    </location>
</feature>
<reference evidence="2" key="1">
    <citation type="submission" date="2022-08" db="EMBL/GenBank/DDBJ databases">
        <title>Whole genome sequencing of non-tuberculosis mycobacteria type-strains.</title>
        <authorList>
            <person name="Igarashi Y."/>
            <person name="Osugi A."/>
            <person name="Mitarai S."/>
        </authorList>
    </citation>
    <scope>NUCLEOTIDE SEQUENCE</scope>
    <source>
        <strain evidence="2">DSM 45127</strain>
    </source>
</reference>
<dbReference type="Pfam" id="PF11716">
    <property type="entry name" value="MDMPI_N"/>
    <property type="match status" value="1"/>
</dbReference>
<dbReference type="GO" id="GO:0016853">
    <property type="term" value="F:isomerase activity"/>
    <property type="evidence" value="ECO:0007669"/>
    <property type="project" value="UniProtKB-KW"/>
</dbReference>
<keyword evidence="3" id="KW-1185">Reference proteome</keyword>
<dbReference type="SUPFAM" id="SSF109854">
    <property type="entry name" value="DinB/YfiT-like putative metalloenzymes"/>
    <property type="match status" value="1"/>
</dbReference>
<evidence type="ECO:0000259" key="1">
    <source>
        <dbReference type="Pfam" id="PF11716"/>
    </source>
</evidence>
<dbReference type="Proteomes" id="UP001055336">
    <property type="component" value="Chromosome"/>
</dbReference>
<organism evidence="2 3">
    <name type="scientific">Mycobacterium paraterrae</name>
    <dbReference type="NCBI Taxonomy" id="577492"/>
    <lineage>
        <taxon>Bacteria</taxon>
        <taxon>Bacillati</taxon>
        <taxon>Actinomycetota</taxon>
        <taxon>Actinomycetes</taxon>
        <taxon>Mycobacteriales</taxon>
        <taxon>Mycobacteriaceae</taxon>
        <taxon>Mycobacterium</taxon>
    </lineage>
</organism>
<keyword evidence="2" id="KW-0413">Isomerase</keyword>
<evidence type="ECO:0000313" key="3">
    <source>
        <dbReference type="Proteomes" id="UP001055336"/>
    </source>
</evidence>
<name>A0ABY3VEL8_9MYCO</name>
<gene>
    <name evidence="2" type="ORF">MKK62_15520</name>
</gene>
<sequence>MSHSGIHGMRAAGDDALAVAPKLSDADWEAPSAADGWSVKDVYIHLGALLELLQAAIAGAEAPPIGIEELNEQAVAERRDWPAARATGFLREQLDLASGAFTALQEEPIASTQTALLDLGQYPLHAIPDMFSFDLTTHLRYDVLQPRGPVDVNITALDEIRIAPAISWLIGGLSQMQPELADYIEAPITLELVGPGARQIQLSAHGGGVRVAEPPDAAAPSAAVLTSNTADFLAWSTRRMPWQESVQVAGDLGVARSFLDVVNLI</sequence>
<dbReference type="Gene3D" id="1.20.120.450">
    <property type="entry name" value="dinb family like domain"/>
    <property type="match status" value="1"/>
</dbReference>
<dbReference type="EMBL" id="CP092488">
    <property type="protein sequence ID" value="UMB67890.1"/>
    <property type="molecule type" value="Genomic_DNA"/>
</dbReference>
<accession>A0ABY3VEL8</accession>
<evidence type="ECO:0000313" key="2">
    <source>
        <dbReference type="EMBL" id="UMB67890.1"/>
    </source>
</evidence>
<dbReference type="RefSeq" id="WP_240258356.1">
    <property type="nucleotide sequence ID" value="NZ_CP092488.2"/>
</dbReference>
<dbReference type="InterPro" id="IPR034660">
    <property type="entry name" value="DinB/YfiT-like"/>
</dbReference>